<proteinExistence type="predicted"/>
<dbReference type="EMBL" id="LXQA010774034">
    <property type="protein sequence ID" value="MCI70347.1"/>
    <property type="molecule type" value="Genomic_DNA"/>
</dbReference>
<organism evidence="2 3">
    <name type="scientific">Trifolium medium</name>
    <dbReference type="NCBI Taxonomy" id="97028"/>
    <lineage>
        <taxon>Eukaryota</taxon>
        <taxon>Viridiplantae</taxon>
        <taxon>Streptophyta</taxon>
        <taxon>Embryophyta</taxon>
        <taxon>Tracheophyta</taxon>
        <taxon>Spermatophyta</taxon>
        <taxon>Magnoliopsida</taxon>
        <taxon>eudicotyledons</taxon>
        <taxon>Gunneridae</taxon>
        <taxon>Pentapetalae</taxon>
        <taxon>rosids</taxon>
        <taxon>fabids</taxon>
        <taxon>Fabales</taxon>
        <taxon>Fabaceae</taxon>
        <taxon>Papilionoideae</taxon>
        <taxon>50 kb inversion clade</taxon>
        <taxon>NPAAA clade</taxon>
        <taxon>Hologalegina</taxon>
        <taxon>IRL clade</taxon>
        <taxon>Trifolieae</taxon>
        <taxon>Trifolium</taxon>
    </lineage>
</organism>
<feature type="non-terminal residue" evidence="2">
    <location>
        <position position="1"/>
    </location>
</feature>
<comment type="caution">
    <text evidence="2">The sequence shown here is derived from an EMBL/GenBank/DDBJ whole genome shotgun (WGS) entry which is preliminary data.</text>
</comment>
<keyword evidence="2" id="KW-0346">Stress response</keyword>
<name>A0A392UBX4_9FABA</name>
<evidence type="ECO:0000256" key="1">
    <source>
        <dbReference type="SAM" id="MobiDB-lite"/>
    </source>
</evidence>
<accession>A0A392UBX4</accession>
<dbReference type="AlphaFoldDB" id="A0A392UBX4"/>
<protein>
    <submittedName>
        <fullName evidence="2">Heat shock protein STI-like</fullName>
    </submittedName>
</protein>
<keyword evidence="3" id="KW-1185">Reference proteome</keyword>
<feature type="region of interest" description="Disordered" evidence="1">
    <location>
        <begin position="50"/>
        <end position="72"/>
    </location>
</feature>
<feature type="compositionally biased region" description="Polar residues" evidence="1">
    <location>
        <begin position="62"/>
        <end position="72"/>
    </location>
</feature>
<evidence type="ECO:0000313" key="3">
    <source>
        <dbReference type="Proteomes" id="UP000265520"/>
    </source>
</evidence>
<dbReference type="Proteomes" id="UP000265520">
    <property type="component" value="Unassembled WGS sequence"/>
</dbReference>
<evidence type="ECO:0000313" key="2">
    <source>
        <dbReference type="EMBL" id="MCI70347.1"/>
    </source>
</evidence>
<sequence>TELRSDYKNVARALTRKGTAMDKTAMCCKDYEPFIGPVIETFQKADPNNQPCHNLHTEDSRTTCQNLSQSSY</sequence>
<reference evidence="2 3" key="1">
    <citation type="journal article" date="2018" name="Front. Plant Sci.">
        <title>Red Clover (Trifolium pratense) and Zigzag Clover (T. medium) - A Picture of Genomic Similarities and Differences.</title>
        <authorList>
            <person name="Dluhosova J."/>
            <person name="Istvanek J."/>
            <person name="Nedelnik J."/>
            <person name="Repkova J."/>
        </authorList>
    </citation>
    <scope>NUCLEOTIDE SEQUENCE [LARGE SCALE GENOMIC DNA]</scope>
    <source>
        <strain evidence="3">cv. 10/8</strain>
        <tissue evidence="2">Leaf</tissue>
    </source>
</reference>